<sequence>MEIKEFNPTRAEVQKAKDESLVLLEKEITDVNTFTEVDEGRKKLAKMMSTISNFAKAARAGYIKAQKDNIKQENELIDEIKPTRDKLKEKLNTYKEKQIIETRKKFLPKRMEQFAEIKCDITEEELLKLDDDQVAALYVAKKEEYLDHVQEQSRLKKEAEEKELADEREALRKEKEDLEREKERVKKDAENAARQAELDKEKAVQDVKDKAESDRQKFLKEQKEKDD</sequence>
<comment type="caution">
    <text evidence="2">The sequence shown here is derived from an EMBL/GenBank/DDBJ whole genome shotgun (WGS) entry which is preliminary data.</text>
</comment>
<dbReference type="AlphaFoldDB" id="X0XQK7"/>
<proteinExistence type="predicted"/>
<accession>X0XQK7</accession>
<name>X0XQK7_9ZZZZ</name>
<evidence type="ECO:0000313" key="2">
    <source>
        <dbReference type="EMBL" id="GAG37622.1"/>
    </source>
</evidence>
<protein>
    <submittedName>
        <fullName evidence="2">Uncharacterized protein</fullName>
    </submittedName>
</protein>
<gene>
    <name evidence="2" type="ORF">S01H1_70953</name>
</gene>
<evidence type="ECO:0000256" key="1">
    <source>
        <dbReference type="SAM" id="MobiDB-lite"/>
    </source>
</evidence>
<organism evidence="2">
    <name type="scientific">marine sediment metagenome</name>
    <dbReference type="NCBI Taxonomy" id="412755"/>
    <lineage>
        <taxon>unclassified sequences</taxon>
        <taxon>metagenomes</taxon>
        <taxon>ecological metagenomes</taxon>
    </lineage>
</organism>
<dbReference type="EMBL" id="BARS01047216">
    <property type="protein sequence ID" value="GAG37622.1"/>
    <property type="molecule type" value="Genomic_DNA"/>
</dbReference>
<feature type="non-terminal residue" evidence="2">
    <location>
        <position position="227"/>
    </location>
</feature>
<feature type="region of interest" description="Disordered" evidence="1">
    <location>
        <begin position="149"/>
        <end position="227"/>
    </location>
</feature>
<reference evidence="2" key="1">
    <citation type="journal article" date="2014" name="Front. Microbiol.">
        <title>High frequency of phylogenetically diverse reductive dehalogenase-homologous genes in deep subseafloor sedimentary metagenomes.</title>
        <authorList>
            <person name="Kawai M."/>
            <person name="Futagami T."/>
            <person name="Toyoda A."/>
            <person name="Takaki Y."/>
            <person name="Nishi S."/>
            <person name="Hori S."/>
            <person name="Arai W."/>
            <person name="Tsubouchi T."/>
            <person name="Morono Y."/>
            <person name="Uchiyama I."/>
            <person name="Ito T."/>
            <person name="Fujiyama A."/>
            <person name="Inagaki F."/>
            <person name="Takami H."/>
        </authorList>
    </citation>
    <scope>NUCLEOTIDE SEQUENCE</scope>
    <source>
        <strain evidence="2">Expedition CK06-06</strain>
    </source>
</reference>